<evidence type="ECO:0000313" key="7">
    <source>
        <dbReference type="EMBL" id="KAF9594910.1"/>
    </source>
</evidence>
<dbReference type="GO" id="GO:0003677">
    <property type="term" value="F:DNA binding"/>
    <property type="evidence" value="ECO:0007669"/>
    <property type="project" value="UniProtKB-KW"/>
</dbReference>
<feature type="region of interest" description="Disordered" evidence="5">
    <location>
        <begin position="172"/>
        <end position="210"/>
    </location>
</feature>
<reference evidence="7 8" key="1">
    <citation type="submission" date="2020-10" db="EMBL/GenBank/DDBJ databases">
        <title>The Coptis chinensis genome and diversification of protoberbering-type alkaloids.</title>
        <authorList>
            <person name="Wang B."/>
            <person name="Shu S."/>
            <person name="Song C."/>
            <person name="Liu Y."/>
        </authorList>
    </citation>
    <scope>NUCLEOTIDE SEQUENCE [LARGE SCALE GENOMIC DNA]</scope>
    <source>
        <strain evidence="7">HL-2020</strain>
        <tissue evidence="7">Leaf</tissue>
    </source>
</reference>
<evidence type="ECO:0000256" key="3">
    <source>
        <dbReference type="ARBA" id="ARBA00023163"/>
    </source>
</evidence>
<dbReference type="InterPro" id="IPR036093">
    <property type="entry name" value="NAC_dom_sf"/>
</dbReference>
<evidence type="ECO:0000259" key="6">
    <source>
        <dbReference type="PROSITE" id="PS51005"/>
    </source>
</evidence>
<evidence type="ECO:0000256" key="2">
    <source>
        <dbReference type="ARBA" id="ARBA00023125"/>
    </source>
</evidence>
<keyword evidence="4" id="KW-0539">Nucleus</keyword>
<dbReference type="PANTHER" id="PTHR31719">
    <property type="entry name" value="NAC TRANSCRIPTION FACTOR 56"/>
    <property type="match status" value="1"/>
</dbReference>
<organism evidence="7 8">
    <name type="scientific">Coptis chinensis</name>
    <dbReference type="NCBI Taxonomy" id="261450"/>
    <lineage>
        <taxon>Eukaryota</taxon>
        <taxon>Viridiplantae</taxon>
        <taxon>Streptophyta</taxon>
        <taxon>Embryophyta</taxon>
        <taxon>Tracheophyta</taxon>
        <taxon>Spermatophyta</taxon>
        <taxon>Magnoliopsida</taxon>
        <taxon>Ranunculales</taxon>
        <taxon>Ranunculaceae</taxon>
        <taxon>Coptidoideae</taxon>
        <taxon>Coptis</taxon>
    </lineage>
</organism>
<protein>
    <recommendedName>
        <fullName evidence="6">NAC domain-containing protein</fullName>
    </recommendedName>
</protein>
<evidence type="ECO:0000313" key="8">
    <source>
        <dbReference type="Proteomes" id="UP000631114"/>
    </source>
</evidence>
<evidence type="ECO:0000256" key="4">
    <source>
        <dbReference type="ARBA" id="ARBA00023242"/>
    </source>
</evidence>
<dbReference type="AlphaFoldDB" id="A0A835LHG3"/>
<name>A0A835LHG3_9MAGN</name>
<evidence type="ECO:0000256" key="5">
    <source>
        <dbReference type="SAM" id="MobiDB-lite"/>
    </source>
</evidence>
<dbReference type="InterPro" id="IPR003441">
    <property type="entry name" value="NAC-dom"/>
</dbReference>
<dbReference type="Proteomes" id="UP000631114">
    <property type="component" value="Unassembled WGS sequence"/>
</dbReference>
<evidence type="ECO:0000256" key="1">
    <source>
        <dbReference type="ARBA" id="ARBA00023015"/>
    </source>
</evidence>
<feature type="domain" description="NAC" evidence="6">
    <location>
        <begin position="1"/>
        <end position="113"/>
    </location>
</feature>
<gene>
    <name evidence="7" type="ORF">IFM89_035474</name>
</gene>
<sequence length="210" mass="24500">MQEVPRGVRFAPTDEELITYFLPRTSEVYVYTTVQKKYDGRKKNERTVRSGEWTWRISQNKPVFDQKKRTIGYKKFLNFVESKSKGTAKSPYMMDEFVMKDHEDHTLCRIRRKDSKDDNTSYGQEKESIVYNIEEPSRGLGVPTEGYCMPESDQFPSHHNYQTWSVNDSDCPYAPLPPSIRQPDDILDQCGTRSTSQAFSTNHMQPDRST</sequence>
<dbReference type="Gene3D" id="2.170.150.80">
    <property type="entry name" value="NAC domain"/>
    <property type="match status" value="1"/>
</dbReference>
<dbReference type="EMBL" id="JADFTS010000008">
    <property type="protein sequence ID" value="KAF9594910.1"/>
    <property type="molecule type" value="Genomic_DNA"/>
</dbReference>
<proteinExistence type="predicted"/>
<feature type="compositionally biased region" description="Polar residues" evidence="5">
    <location>
        <begin position="191"/>
        <end position="204"/>
    </location>
</feature>
<comment type="caution">
    <text evidence="7">The sequence shown here is derived from an EMBL/GenBank/DDBJ whole genome shotgun (WGS) entry which is preliminary data.</text>
</comment>
<dbReference type="PROSITE" id="PS51005">
    <property type="entry name" value="NAC"/>
    <property type="match status" value="1"/>
</dbReference>
<keyword evidence="3" id="KW-0804">Transcription</keyword>
<keyword evidence="1" id="KW-0805">Transcription regulation</keyword>
<dbReference type="PANTHER" id="PTHR31719:SF43">
    <property type="entry name" value="NAC TRANSCRIPTION FACTOR 56"/>
    <property type="match status" value="1"/>
</dbReference>
<dbReference type="GO" id="GO:0006355">
    <property type="term" value="P:regulation of DNA-templated transcription"/>
    <property type="evidence" value="ECO:0007669"/>
    <property type="project" value="InterPro"/>
</dbReference>
<dbReference type="Pfam" id="PF02365">
    <property type="entry name" value="NAM"/>
    <property type="match status" value="1"/>
</dbReference>
<keyword evidence="2" id="KW-0238">DNA-binding</keyword>
<keyword evidence="8" id="KW-1185">Reference proteome</keyword>
<dbReference type="SUPFAM" id="SSF101941">
    <property type="entry name" value="NAC domain"/>
    <property type="match status" value="1"/>
</dbReference>
<accession>A0A835LHG3</accession>